<dbReference type="GO" id="GO:0008270">
    <property type="term" value="F:zinc ion binding"/>
    <property type="evidence" value="ECO:0007669"/>
    <property type="project" value="InterPro"/>
</dbReference>
<reference evidence="5" key="1">
    <citation type="submission" date="2015-01" db="EMBL/GenBank/DDBJ databases">
        <title>The Genome Sequence of Cladophialophora bantiana CBS 173.52.</title>
        <authorList>
            <consortium name="The Broad Institute Genomics Platform"/>
            <person name="Cuomo C."/>
            <person name="de Hoog S."/>
            <person name="Gorbushina A."/>
            <person name="Stielow B."/>
            <person name="Teixiera M."/>
            <person name="Abouelleil A."/>
            <person name="Chapman S.B."/>
            <person name="Priest M."/>
            <person name="Young S.K."/>
            <person name="Wortman J."/>
            <person name="Nusbaum C."/>
            <person name="Birren B."/>
        </authorList>
    </citation>
    <scope>NUCLEOTIDE SEQUENCE [LARGE SCALE GENOMIC DNA]</scope>
    <source>
        <strain evidence="5">CBS 173.52</strain>
    </source>
</reference>
<dbReference type="InterPro" id="IPR007219">
    <property type="entry name" value="XnlR_reg_dom"/>
</dbReference>
<keyword evidence="1" id="KW-0539">Nucleus</keyword>
<evidence type="ECO:0000256" key="1">
    <source>
        <dbReference type="ARBA" id="ARBA00023242"/>
    </source>
</evidence>
<dbReference type="AlphaFoldDB" id="A0A0D2FWV3"/>
<dbReference type="HOGENOM" id="CLU_006329_2_3_1"/>
<evidence type="ECO:0000256" key="3">
    <source>
        <dbReference type="SAM" id="SignalP"/>
    </source>
</evidence>
<evidence type="ECO:0000313" key="6">
    <source>
        <dbReference type="Proteomes" id="UP000053789"/>
    </source>
</evidence>
<dbReference type="GO" id="GO:0003677">
    <property type="term" value="F:DNA binding"/>
    <property type="evidence" value="ECO:0007669"/>
    <property type="project" value="InterPro"/>
</dbReference>
<organism evidence="5 6">
    <name type="scientific">Cladophialophora bantiana (strain ATCC 10958 / CBS 173.52 / CDC B-1940 / NIH 8579)</name>
    <name type="common">Xylohypha bantiana</name>
    <dbReference type="NCBI Taxonomy" id="1442370"/>
    <lineage>
        <taxon>Eukaryota</taxon>
        <taxon>Fungi</taxon>
        <taxon>Dikarya</taxon>
        <taxon>Ascomycota</taxon>
        <taxon>Pezizomycotina</taxon>
        <taxon>Eurotiomycetes</taxon>
        <taxon>Chaetothyriomycetidae</taxon>
        <taxon>Chaetothyriales</taxon>
        <taxon>Herpotrichiellaceae</taxon>
        <taxon>Cladophialophora</taxon>
    </lineage>
</organism>
<dbReference type="VEuPathDB" id="FungiDB:Z519_08750"/>
<feature type="chain" id="PRO_5002242413" description="Xylanolytic transcriptional activator regulatory domain-containing protein" evidence="3">
    <location>
        <begin position="21"/>
        <end position="926"/>
    </location>
</feature>
<evidence type="ECO:0000259" key="4">
    <source>
        <dbReference type="SMART" id="SM00906"/>
    </source>
</evidence>
<keyword evidence="3" id="KW-0732">Signal</keyword>
<dbReference type="SMART" id="SM00906">
    <property type="entry name" value="Fungal_trans"/>
    <property type="match status" value="1"/>
</dbReference>
<dbReference type="RefSeq" id="XP_016617636.1">
    <property type="nucleotide sequence ID" value="XM_016766478.1"/>
</dbReference>
<dbReference type="Pfam" id="PF04082">
    <property type="entry name" value="Fungal_trans"/>
    <property type="match status" value="1"/>
</dbReference>
<dbReference type="InterPro" id="IPR046530">
    <property type="entry name" value="BIM1-like_dom"/>
</dbReference>
<dbReference type="InterPro" id="IPR052761">
    <property type="entry name" value="Fungal_Detox/Toxin_TFs"/>
</dbReference>
<feature type="domain" description="Xylanolytic transcriptional activator regulatory" evidence="4">
    <location>
        <begin position="498"/>
        <end position="570"/>
    </location>
</feature>
<feature type="region of interest" description="Disordered" evidence="2">
    <location>
        <begin position="818"/>
        <end position="874"/>
    </location>
</feature>
<dbReference type="Proteomes" id="UP000053789">
    <property type="component" value="Unassembled WGS sequence"/>
</dbReference>
<evidence type="ECO:0000313" key="5">
    <source>
        <dbReference type="EMBL" id="KIW90967.1"/>
    </source>
</evidence>
<protein>
    <recommendedName>
        <fullName evidence="4">Xylanolytic transcriptional activator regulatory domain-containing protein</fullName>
    </recommendedName>
</protein>
<gene>
    <name evidence="5" type="ORF">Z519_08750</name>
</gene>
<evidence type="ECO:0000256" key="2">
    <source>
        <dbReference type="SAM" id="MobiDB-lite"/>
    </source>
</evidence>
<accession>A0A0D2FWV3</accession>
<dbReference type="EMBL" id="KN846992">
    <property type="protein sequence ID" value="KIW90967.1"/>
    <property type="molecule type" value="Genomic_DNA"/>
</dbReference>
<dbReference type="GeneID" id="27701678"/>
<keyword evidence="6" id="KW-1185">Reference proteome</keyword>
<feature type="compositionally biased region" description="Polar residues" evidence="2">
    <location>
        <begin position="840"/>
        <end position="864"/>
    </location>
</feature>
<dbReference type="PANTHER" id="PTHR47425:SF3">
    <property type="entry name" value="ZN(II)2CYS6 TRANSCRIPTION FACTOR (EUROFUNG)"/>
    <property type="match status" value="1"/>
</dbReference>
<name>A0A0D2FWV3_CLAB1</name>
<feature type="signal peptide" evidence="3">
    <location>
        <begin position="1"/>
        <end position="20"/>
    </location>
</feature>
<dbReference type="PANTHER" id="PTHR47425">
    <property type="entry name" value="FARB-RELATED"/>
    <property type="match status" value="1"/>
</dbReference>
<sequence>MRSSMLCLGIAPLISLLVSAHTQIWYPQWRADSFDLPFSQRIYPCAGISDNSTTPRTEWPLTGGSLNVTLHDAAAYIFINLGLGANSSDFNITLFSAPLNETGPGNLCFPKLALPTGLPIQEGTQASIQFATAGHNGEGLYNCADIIFTNNATLLLSDQCHNSSTVSVTTLGSCSSLSMNSSTESSSATASSSSAAETFVPSALMILLASLFVAGLRLCDEWLCDELLQGELRYRIKADRVNRSSIMPFCYIDISKEARNEDGAVHSSLLTMSSTLLSQEVGASTPWHENTSPSDDQGNESQCDRLDKESVQEVVVEAEGNLEPADDSIMWTIMSNQFDPPCQKDQPSEKTSKIILPHYLRPIPTHISNEDLDYLQKKGAFDIPATIQRNELLRCYIQYVHPLLPIIDLRDFLRAIDRDDPSDTISLMLLQAVMFAGTTFIDMNYVTGYENRRAYQRAYFQKVKMLYDLDFEEDRVTVVQCVLLMTYWYESPNHPKDIWHWVGIAVAFARSVGLNCIPQESCGTVQEKRLWKRIWWGCYMRDRLVAAGMRRTMRIKEEECCVEGLNIEDFEACTSLSDFEHMIGSACATGDGPTHANLVRLCIALVELCRIIADILTLQYATPSQKIGGTHEATMKLLPKSPSAATEVGRRDRDLETWYEGLPAEVRYSFSETQHDSSPVSDRVVYLHSAVVASVYIAITSTLHRPQCMIAPAKHLTETQKRSKMKVYDAASKVASLYRDIVARNMTDSVPNTSVAVLLPACVVLHADARSATSATCRESQERLQDCVKVLQRLREMYASADFALLVLSQAIQKLNPATRGPVSQQGTALESKPGLGKVHSTTQQDPGMTDPSPSTQENQSLPSSKPIHFQSVSTSVTRSTECVQLTGPHWRAEEATHRESQRHQMHSHNQIDGVNDLWWDDLVNF</sequence>
<feature type="region of interest" description="Disordered" evidence="2">
    <location>
        <begin position="281"/>
        <end position="306"/>
    </location>
</feature>
<dbReference type="CDD" id="cd21176">
    <property type="entry name" value="LPMO_auxiliary-like"/>
    <property type="match status" value="1"/>
</dbReference>
<proteinExistence type="predicted"/>
<dbReference type="GO" id="GO:0006351">
    <property type="term" value="P:DNA-templated transcription"/>
    <property type="evidence" value="ECO:0007669"/>
    <property type="project" value="InterPro"/>
</dbReference>
<dbReference type="OrthoDB" id="4451586at2759"/>
<dbReference type="Pfam" id="PF20238">
    <property type="entry name" value="BIM1-like_dom"/>
    <property type="match status" value="1"/>
</dbReference>
<feature type="compositionally biased region" description="Polar residues" evidence="2">
    <location>
        <begin position="287"/>
        <end position="301"/>
    </location>
</feature>
<dbReference type="CDD" id="cd12148">
    <property type="entry name" value="fungal_TF_MHR"/>
    <property type="match status" value="1"/>
</dbReference>